<feature type="compositionally biased region" description="Basic and acidic residues" evidence="1">
    <location>
        <begin position="341"/>
        <end position="361"/>
    </location>
</feature>
<dbReference type="AlphaFoldDB" id="A0AA39R8T2"/>
<evidence type="ECO:0000256" key="1">
    <source>
        <dbReference type="SAM" id="MobiDB-lite"/>
    </source>
</evidence>
<proteinExistence type="predicted"/>
<sequence length="576" mass="65221">MGEILIFGIPSQNLKQLELSGNIYSSPHPSAHPFSLPLSPPIAPTKSCSILNSTSHNTPHTRAQLPYTLGTDHFSTMSHSPSQTSYDSGRESVAGVESNTMNLFLPFTSIDRSSRDVKLPASGSQPAQMTGYSPDAYLHYAPLPSNRSVSYTYRSYKYCLCKLGFKPEEVELGIENRLIKDLKAYLDGTEYFYLRECDNPAAFKTLVLEFLEETGPRYWGHSQRQRLAEKEPSKGYLYPRDIQRGKTAFLDAIETLFNYKAACSHTTDRKKPTEKQMHGYIDFAAMTGRKVDAKALADVRKNRQTRTGESEDDDDLPWNVFDQIETETVLRPNPVRTKWTRELPDRTEALNDQVQYHEKPVKRNKHSRRRDSSVDPGTSQKRRKTQSLNTGTHKKLSIDSSTDSDVPLLRKAARKHRPSPPVTRDQSLATVYMATPTPGRVSKPSFISLVSDSDEERPQTIKNEPLSASTRAGTLLKVSMHNQPEKLEISVPLGACQTSNQLFDRLTTEWRLRPEIANKVNFVSARYRWSGEPHGMRRGESLDWELFCATIREAWDKKESGIKDVCIVEMKLIADD</sequence>
<gene>
    <name evidence="2" type="ORF">JMJ35_001605</name>
</gene>
<evidence type="ECO:0000313" key="2">
    <source>
        <dbReference type="EMBL" id="KAK0515571.1"/>
    </source>
</evidence>
<organism evidence="2 3">
    <name type="scientific">Cladonia borealis</name>
    <dbReference type="NCBI Taxonomy" id="184061"/>
    <lineage>
        <taxon>Eukaryota</taxon>
        <taxon>Fungi</taxon>
        <taxon>Dikarya</taxon>
        <taxon>Ascomycota</taxon>
        <taxon>Pezizomycotina</taxon>
        <taxon>Lecanoromycetes</taxon>
        <taxon>OSLEUM clade</taxon>
        <taxon>Lecanoromycetidae</taxon>
        <taxon>Lecanorales</taxon>
        <taxon>Lecanorineae</taxon>
        <taxon>Cladoniaceae</taxon>
        <taxon>Cladonia</taxon>
    </lineage>
</organism>
<protein>
    <submittedName>
        <fullName evidence="2">Uncharacterized protein</fullName>
    </submittedName>
</protein>
<comment type="caution">
    <text evidence="2">The sequence shown here is derived from an EMBL/GenBank/DDBJ whole genome shotgun (WGS) entry which is preliminary data.</text>
</comment>
<reference evidence="2" key="1">
    <citation type="submission" date="2023-03" db="EMBL/GenBank/DDBJ databases">
        <title>Complete genome of Cladonia borealis.</title>
        <authorList>
            <person name="Park H."/>
        </authorList>
    </citation>
    <scope>NUCLEOTIDE SEQUENCE</scope>
    <source>
        <strain evidence="2">ANT050790</strain>
    </source>
</reference>
<dbReference type="Proteomes" id="UP001166286">
    <property type="component" value="Unassembled WGS sequence"/>
</dbReference>
<name>A0AA39R8T2_9LECA</name>
<evidence type="ECO:0000313" key="3">
    <source>
        <dbReference type="Proteomes" id="UP001166286"/>
    </source>
</evidence>
<accession>A0AA39R8T2</accession>
<feature type="region of interest" description="Disordered" evidence="1">
    <location>
        <begin position="341"/>
        <end position="405"/>
    </location>
</feature>
<keyword evidence="3" id="KW-1185">Reference proteome</keyword>
<dbReference type="EMBL" id="JAFEKC020000003">
    <property type="protein sequence ID" value="KAK0515571.1"/>
    <property type="molecule type" value="Genomic_DNA"/>
</dbReference>